<name>A0A556MM69_9SPHI</name>
<dbReference type="Gene3D" id="2.130.10.10">
    <property type="entry name" value="YVTN repeat-like/Quinoprotein amine dehydrogenase"/>
    <property type="match status" value="2"/>
</dbReference>
<dbReference type="Proteomes" id="UP000318733">
    <property type="component" value="Unassembled WGS sequence"/>
</dbReference>
<dbReference type="AlphaFoldDB" id="A0A556MM69"/>
<dbReference type="InterPro" id="IPR051200">
    <property type="entry name" value="Host-pathogen_enzymatic-act"/>
</dbReference>
<keyword evidence="1" id="KW-0732">Signal</keyword>
<evidence type="ECO:0000313" key="3">
    <source>
        <dbReference type="Proteomes" id="UP000318733"/>
    </source>
</evidence>
<gene>
    <name evidence="2" type="ORF">FO440_14935</name>
</gene>
<sequence>MKKTILLLLCTIALFCSAFNASAQKYVLEKTISLPGDGGNDYVFIDQAAKRLYASHGTAVNVVDLATEKVIGIISGMKGVHGIAVVSDLNKGFITDGKANAVVAFDTNTLQVIKTITITGKGPDGIIYDPFSKKIFAFEGDSNAAVVVDPQSLTQAGTVDLGGAPEFAVSDGKGMIYNNLEDKSKLAVIDTKALKMVKSFPLNPCGGPTGIAIDISGQRLFTVCRENKGMSVIDIASGKVVQTLPIGSGVDAVVYDAVNKLIIASNGDGTANVFRLNGPDAYTALQTITTQYHAKTMALDAATHKIYFPVSDYKEGTKTQLPNSFKLLVYQLKN</sequence>
<dbReference type="RefSeq" id="WP_144249064.1">
    <property type="nucleotide sequence ID" value="NZ_VLPK01000002.1"/>
</dbReference>
<proteinExistence type="predicted"/>
<dbReference type="PANTHER" id="PTHR47197">
    <property type="entry name" value="PROTEIN NIRF"/>
    <property type="match status" value="1"/>
</dbReference>
<evidence type="ECO:0000256" key="1">
    <source>
        <dbReference type="SAM" id="SignalP"/>
    </source>
</evidence>
<keyword evidence="3" id="KW-1185">Reference proteome</keyword>
<dbReference type="PANTHER" id="PTHR47197:SF3">
    <property type="entry name" value="DIHYDRO-HEME D1 DEHYDROGENASE"/>
    <property type="match status" value="1"/>
</dbReference>
<reference evidence="2 3" key="1">
    <citation type="submission" date="2019-07" db="EMBL/GenBank/DDBJ databases">
        <authorList>
            <person name="Huq M.A."/>
        </authorList>
    </citation>
    <scope>NUCLEOTIDE SEQUENCE [LARGE SCALE GENOMIC DNA]</scope>
    <source>
        <strain evidence="2 3">MAH-19</strain>
    </source>
</reference>
<feature type="chain" id="PRO_5021760612" evidence="1">
    <location>
        <begin position="24"/>
        <end position="334"/>
    </location>
</feature>
<dbReference type="EMBL" id="VLPK01000002">
    <property type="protein sequence ID" value="TSJ41026.1"/>
    <property type="molecule type" value="Genomic_DNA"/>
</dbReference>
<accession>A0A556MM69</accession>
<dbReference type="InterPro" id="IPR011048">
    <property type="entry name" value="Haem_d1_sf"/>
</dbReference>
<comment type="caution">
    <text evidence="2">The sequence shown here is derived from an EMBL/GenBank/DDBJ whole genome shotgun (WGS) entry which is preliminary data.</text>
</comment>
<organism evidence="2 3">
    <name type="scientific">Mucilaginibacter corticis</name>
    <dbReference type="NCBI Taxonomy" id="2597670"/>
    <lineage>
        <taxon>Bacteria</taxon>
        <taxon>Pseudomonadati</taxon>
        <taxon>Bacteroidota</taxon>
        <taxon>Sphingobacteriia</taxon>
        <taxon>Sphingobacteriales</taxon>
        <taxon>Sphingobacteriaceae</taxon>
        <taxon>Mucilaginibacter</taxon>
    </lineage>
</organism>
<dbReference type="InterPro" id="IPR015943">
    <property type="entry name" value="WD40/YVTN_repeat-like_dom_sf"/>
</dbReference>
<dbReference type="OrthoDB" id="7187796at2"/>
<evidence type="ECO:0000313" key="2">
    <source>
        <dbReference type="EMBL" id="TSJ41026.1"/>
    </source>
</evidence>
<protein>
    <submittedName>
        <fullName evidence="2">YncE family protein</fullName>
    </submittedName>
</protein>
<dbReference type="SUPFAM" id="SSF51004">
    <property type="entry name" value="C-terminal (heme d1) domain of cytochrome cd1-nitrite reductase"/>
    <property type="match status" value="1"/>
</dbReference>
<feature type="signal peptide" evidence="1">
    <location>
        <begin position="1"/>
        <end position="23"/>
    </location>
</feature>